<dbReference type="EMBL" id="CAXHTB010000021">
    <property type="protein sequence ID" value="CAL0328409.1"/>
    <property type="molecule type" value="Genomic_DNA"/>
</dbReference>
<dbReference type="Proteomes" id="UP001497480">
    <property type="component" value="Unassembled WGS sequence"/>
</dbReference>
<protein>
    <submittedName>
        <fullName evidence="1">Uncharacterized protein</fullName>
    </submittedName>
</protein>
<name>A0AAV1Y5M4_LUPLU</name>
<keyword evidence="2" id="KW-1185">Reference proteome</keyword>
<dbReference type="AlphaFoldDB" id="A0AAV1Y5M4"/>
<gene>
    <name evidence="1" type="ORF">LLUT_LOCUS29469</name>
</gene>
<evidence type="ECO:0000313" key="2">
    <source>
        <dbReference type="Proteomes" id="UP001497480"/>
    </source>
</evidence>
<reference evidence="1 2" key="1">
    <citation type="submission" date="2024-03" db="EMBL/GenBank/DDBJ databases">
        <authorList>
            <person name="Martinez-Hernandez J."/>
        </authorList>
    </citation>
    <scope>NUCLEOTIDE SEQUENCE [LARGE SCALE GENOMIC DNA]</scope>
</reference>
<sequence length="87" mass="9910">MKLVLGNFILLCSLEFKRRQEKANELQTSILQSHSARKKANVFLSEFEFYVLSIVHERRQSVSGHGEGNAKHFGLTLTGMGNNEMTR</sequence>
<comment type="caution">
    <text evidence="1">The sequence shown here is derived from an EMBL/GenBank/DDBJ whole genome shotgun (WGS) entry which is preliminary data.</text>
</comment>
<accession>A0AAV1Y5M4</accession>
<organism evidence="1 2">
    <name type="scientific">Lupinus luteus</name>
    <name type="common">European yellow lupine</name>
    <dbReference type="NCBI Taxonomy" id="3873"/>
    <lineage>
        <taxon>Eukaryota</taxon>
        <taxon>Viridiplantae</taxon>
        <taxon>Streptophyta</taxon>
        <taxon>Embryophyta</taxon>
        <taxon>Tracheophyta</taxon>
        <taxon>Spermatophyta</taxon>
        <taxon>Magnoliopsida</taxon>
        <taxon>eudicotyledons</taxon>
        <taxon>Gunneridae</taxon>
        <taxon>Pentapetalae</taxon>
        <taxon>rosids</taxon>
        <taxon>fabids</taxon>
        <taxon>Fabales</taxon>
        <taxon>Fabaceae</taxon>
        <taxon>Papilionoideae</taxon>
        <taxon>50 kb inversion clade</taxon>
        <taxon>genistoids sensu lato</taxon>
        <taxon>core genistoids</taxon>
        <taxon>Genisteae</taxon>
        <taxon>Lupinus</taxon>
    </lineage>
</organism>
<proteinExistence type="predicted"/>
<evidence type="ECO:0000313" key="1">
    <source>
        <dbReference type="EMBL" id="CAL0328409.1"/>
    </source>
</evidence>